<evidence type="ECO:0000256" key="1">
    <source>
        <dbReference type="SAM" id="Phobius"/>
    </source>
</evidence>
<accession>A0A381UJQ0</accession>
<keyword evidence="1" id="KW-0472">Membrane</keyword>
<feature type="transmembrane region" description="Helical" evidence="1">
    <location>
        <begin position="393"/>
        <end position="410"/>
    </location>
</feature>
<feature type="domain" description="Major facilitator superfamily (MFS) profile" evidence="2">
    <location>
        <begin position="232"/>
        <end position="435"/>
    </location>
</feature>
<feature type="transmembrane region" description="Helical" evidence="1">
    <location>
        <begin position="365"/>
        <end position="387"/>
    </location>
</feature>
<dbReference type="Gene3D" id="1.20.1250.20">
    <property type="entry name" value="MFS general substrate transporter like domains"/>
    <property type="match status" value="1"/>
</dbReference>
<evidence type="ECO:0000259" key="2">
    <source>
        <dbReference type="PROSITE" id="PS50850"/>
    </source>
</evidence>
<dbReference type="EMBL" id="UINC01006575">
    <property type="protein sequence ID" value="SVA28369.1"/>
    <property type="molecule type" value="Genomic_DNA"/>
</dbReference>
<dbReference type="InterPro" id="IPR011701">
    <property type="entry name" value="MFS"/>
</dbReference>
<dbReference type="Pfam" id="PF07690">
    <property type="entry name" value="MFS_1"/>
    <property type="match status" value="1"/>
</dbReference>
<dbReference type="PANTHER" id="PTHR11360:SF308">
    <property type="entry name" value="BLL3089 PROTEIN"/>
    <property type="match status" value="1"/>
</dbReference>
<dbReference type="SUPFAM" id="SSF103473">
    <property type="entry name" value="MFS general substrate transporter"/>
    <property type="match status" value="1"/>
</dbReference>
<proteinExistence type="predicted"/>
<dbReference type="InterPro" id="IPR050327">
    <property type="entry name" value="Proton-linked_MCT"/>
</dbReference>
<protein>
    <recommendedName>
        <fullName evidence="2">Major facilitator superfamily (MFS) profile domain-containing protein</fullName>
    </recommendedName>
</protein>
<dbReference type="GO" id="GO:0022857">
    <property type="term" value="F:transmembrane transporter activity"/>
    <property type="evidence" value="ECO:0007669"/>
    <property type="project" value="InterPro"/>
</dbReference>
<feature type="non-terminal residue" evidence="3">
    <location>
        <position position="1"/>
    </location>
</feature>
<dbReference type="PANTHER" id="PTHR11360">
    <property type="entry name" value="MONOCARBOXYLATE TRANSPORTER"/>
    <property type="match status" value="1"/>
</dbReference>
<gene>
    <name evidence="3" type="ORF">METZ01_LOCUS81223</name>
</gene>
<dbReference type="InterPro" id="IPR036259">
    <property type="entry name" value="MFS_trans_sf"/>
</dbReference>
<feature type="transmembrane region" description="Helical" evidence="1">
    <location>
        <begin position="176"/>
        <end position="198"/>
    </location>
</feature>
<feature type="transmembrane region" description="Helical" evidence="1">
    <location>
        <begin position="327"/>
        <end position="353"/>
    </location>
</feature>
<feature type="transmembrane region" description="Helical" evidence="1">
    <location>
        <begin position="85"/>
        <end position="104"/>
    </location>
</feature>
<keyword evidence="1" id="KW-0812">Transmembrane</keyword>
<sequence length="435" mass="45194">VNAAPDARPAARSPAGFYGWWIVGLASLVGVLTGPGQSIGVSVFRQHLSDGLHLSDSAIATAYLVGTLLSSTLQPRIGRWVDQVGVRRASTAFGIAFALALAHMSMVRGVVWLAAGFFGIRLLGQGALSLTSTVAVMHWFDRRRGFALGLKMTLTMGGMSIVPILLAVAIDAWGWRIAWLAASAVIVLTAVPVSWFGYVNRPADMGQLPDGEPPVHVGQLGSAPPSLTRSTALRSTAFWVLAAVTATNSLLGTGLLFHQTNLLGEIGYSNAQAAAMFLPQAIGAVMGGLAFGWLADRAARPILPTVVALLLASTMLLGGTSTTFPAVLLYTVVLGMTMGGGAAVQSSLLPALFGVGHIGSISGTFALISVLASALGALTFSLGSIVFGGYRSASLWFTVLPLAVALLASLSRRHFAMETTSGRNHRTAGPPRPRN</sequence>
<keyword evidence="1" id="KW-1133">Transmembrane helix</keyword>
<name>A0A381UJQ0_9ZZZZ</name>
<feature type="transmembrane region" description="Helical" evidence="1">
    <location>
        <begin position="110"/>
        <end position="136"/>
    </location>
</feature>
<feature type="transmembrane region" description="Helical" evidence="1">
    <location>
        <begin position="148"/>
        <end position="170"/>
    </location>
</feature>
<feature type="transmembrane region" description="Helical" evidence="1">
    <location>
        <begin position="17"/>
        <end position="34"/>
    </location>
</feature>
<organism evidence="3">
    <name type="scientific">marine metagenome</name>
    <dbReference type="NCBI Taxonomy" id="408172"/>
    <lineage>
        <taxon>unclassified sequences</taxon>
        <taxon>metagenomes</taxon>
        <taxon>ecological metagenomes</taxon>
    </lineage>
</organism>
<reference evidence="3" key="1">
    <citation type="submission" date="2018-05" db="EMBL/GenBank/DDBJ databases">
        <authorList>
            <person name="Lanie J.A."/>
            <person name="Ng W.-L."/>
            <person name="Kazmierczak K.M."/>
            <person name="Andrzejewski T.M."/>
            <person name="Davidsen T.M."/>
            <person name="Wayne K.J."/>
            <person name="Tettelin H."/>
            <person name="Glass J.I."/>
            <person name="Rusch D."/>
            <person name="Podicherti R."/>
            <person name="Tsui H.-C.T."/>
            <person name="Winkler M.E."/>
        </authorList>
    </citation>
    <scope>NUCLEOTIDE SEQUENCE</scope>
</reference>
<feature type="transmembrane region" description="Helical" evidence="1">
    <location>
        <begin position="302"/>
        <end position="321"/>
    </location>
</feature>
<dbReference type="AlphaFoldDB" id="A0A381UJQ0"/>
<dbReference type="PROSITE" id="PS50850">
    <property type="entry name" value="MFS"/>
    <property type="match status" value="1"/>
</dbReference>
<dbReference type="InterPro" id="IPR020846">
    <property type="entry name" value="MFS_dom"/>
</dbReference>
<feature type="transmembrane region" description="Helical" evidence="1">
    <location>
        <begin position="54"/>
        <end position="73"/>
    </location>
</feature>
<feature type="transmembrane region" description="Helical" evidence="1">
    <location>
        <begin position="277"/>
        <end position="295"/>
    </location>
</feature>
<feature type="transmembrane region" description="Helical" evidence="1">
    <location>
        <begin position="237"/>
        <end position="257"/>
    </location>
</feature>
<evidence type="ECO:0000313" key="3">
    <source>
        <dbReference type="EMBL" id="SVA28369.1"/>
    </source>
</evidence>